<dbReference type="InterPro" id="IPR048263">
    <property type="entry name" value="Arb2"/>
</dbReference>
<dbReference type="Proteomes" id="UP001172155">
    <property type="component" value="Unassembled WGS sequence"/>
</dbReference>
<dbReference type="AlphaFoldDB" id="A0AA40K7V3"/>
<evidence type="ECO:0000259" key="1">
    <source>
        <dbReference type="Pfam" id="PF22749"/>
    </source>
</evidence>
<comment type="caution">
    <text evidence="2">The sequence shown here is derived from an EMBL/GenBank/DDBJ whole genome shotgun (WGS) entry which is preliminary data.</text>
</comment>
<protein>
    <recommendedName>
        <fullName evidence="1">Arb2 domain-containing protein</fullName>
    </recommendedName>
</protein>
<dbReference type="InterPro" id="IPR053858">
    <property type="entry name" value="Arb2_dom"/>
</dbReference>
<dbReference type="EMBL" id="JAUKUD010000003">
    <property type="protein sequence ID" value="KAK0749236.1"/>
    <property type="molecule type" value="Genomic_DNA"/>
</dbReference>
<gene>
    <name evidence="2" type="ORF">B0T18DRAFT_427388</name>
</gene>
<organism evidence="2 3">
    <name type="scientific">Schizothecium vesticola</name>
    <dbReference type="NCBI Taxonomy" id="314040"/>
    <lineage>
        <taxon>Eukaryota</taxon>
        <taxon>Fungi</taxon>
        <taxon>Dikarya</taxon>
        <taxon>Ascomycota</taxon>
        <taxon>Pezizomycotina</taxon>
        <taxon>Sordariomycetes</taxon>
        <taxon>Sordariomycetidae</taxon>
        <taxon>Sordariales</taxon>
        <taxon>Schizotheciaceae</taxon>
        <taxon>Schizothecium</taxon>
    </lineage>
</organism>
<keyword evidence="3" id="KW-1185">Reference proteome</keyword>
<dbReference type="PANTHER" id="PTHR21357">
    <property type="entry name" value="FAM172 FAMILY PROTEIN HOMOLOG CG10038"/>
    <property type="match status" value="1"/>
</dbReference>
<name>A0AA40K7V3_9PEZI</name>
<evidence type="ECO:0000313" key="3">
    <source>
        <dbReference type="Proteomes" id="UP001172155"/>
    </source>
</evidence>
<feature type="domain" description="Arb2" evidence="1">
    <location>
        <begin position="15"/>
        <end position="298"/>
    </location>
</feature>
<evidence type="ECO:0000313" key="2">
    <source>
        <dbReference type="EMBL" id="KAK0749236.1"/>
    </source>
</evidence>
<sequence length="385" mass="42693">MFCRRWSGLPSDPEFPANLTDLGYFVNKDDEIRWIEDEDYYFKYFLTKNERHNVRQRFSFHTAWRGIIVSRLEEEGLQTLLLPLGTKSTDVPHVPIMHTADLGKQSRVVLVLGESLQEFGAIAYRVINGRGGINKGSMVGLVQALKKQTSSATDSAPPGIILANTGELWWWPEGKRGLTPSGRHGIPLTSSTTWGVYHNPRVNEIPLNRNPVQHMEYLLEQVVPELLGSHTKLDIIAVGDAAENAYRYLGDERNWARYKDTLSCFAILGGYLDTSNVCEGFRHFLKNRGRAYAFSFAPLGIPLCGPDGKPPADANFVASSCATFSAGEACSQAELVLIETQPSLLPWIQEVAIHGASEIVYDVYGDEVLGHPAEEAVQEAVSEGK</sequence>
<dbReference type="GO" id="GO:0031048">
    <property type="term" value="P:regulatory ncRNA-mediated heterochromatin formation"/>
    <property type="evidence" value="ECO:0007669"/>
    <property type="project" value="TreeGrafter"/>
</dbReference>
<accession>A0AA40K7V3</accession>
<dbReference type="GO" id="GO:0035197">
    <property type="term" value="F:siRNA binding"/>
    <property type="evidence" value="ECO:0007669"/>
    <property type="project" value="TreeGrafter"/>
</dbReference>
<reference evidence="2" key="1">
    <citation type="submission" date="2023-06" db="EMBL/GenBank/DDBJ databases">
        <title>Genome-scale phylogeny and comparative genomics of the fungal order Sordariales.</title>
        <authorList>
            <consortium name="Lawrence Berkeley National Laboratory"/>
            <person name="Hensen N."/>
            <person name="Bonometti L."/>
            <person name="Westerberg I."/>
            <person name="Brannstrom I.O."/>
            <person name="Guillou S."/>
            <person name="Cros-Aarteil S."/>
            <person name="Calhoun S."/>
            <person name="Haridas S."/>
            <person name="Kuo A."/>
            <person name="Mondo S."/>
            <person name="Pangilinan J."/>
            <person name="Riley R."/>
            <person name="LaButti K."/>
            <person name="Andreopoulos B."/>
            <person name="Lipzen A."/>
            <person name="Chen C."/>
            <person name="Yanf M."/>
            <person name="Daum C."/>
            <person name="Ng V."/>
            <person name="Clum A."/>
            <person name="Steindorff A."/>
            <person name="Ohm R."/>
            <person name="Martin F."/>
            <person name="Silar P."/>
            <person name="Natvig D."/>
            <person name="Lalanne C."/>
            <person name="Gautier V."/>
            <person name="Ament-velasquez S.L."/>
            <person name="Kruys A."/>
            <person name="Hutchinson M.I."/>
            <person name="Powell A.J."/>
            <person name="Barry K."/>
            <person name="Miller A.N."/>
            <person name="Grigoriev I.V."/>
            <person name="Debuchy R."/>
            <person name="Gladieux P."/>
            <person name="Thoren M.H."/>
            <person name="Johannesson H."/>
        </authorList>
    </citation>
    <scope>NUCLEOTIDE SEQUENCE</scope>
    <source>
        <strain evidence="2">SMH3187-1</strain>
    </source>
</reference>
<dbReference type="PANTHER" id="PTHR21357:SF4">
    <property type="entry name" value="FAM172 FAMILY PROTEIN HOMOLOG CG10038"/>
    <property type="match status" value="1"/>
</dbReference>
<proteinExistence type="predicted"/>
<dbReference type="GO" id="GO:0005634">
    <property type="term" value="C:nucleus"/>
    <property type="evidence" value="ECO:0007669"/>
    <property type="project" value="TreeGrafter"/>
</dbReference>
<dbReference type="Pfam" id="PF22749">
    <property type="entry name" value="Arb2"/>
    <property type="match status" value="1"/>
</dbReference>